<protein>
    <submittedName>
        <fullName evidence="1">Uncharacterized protein</fullName>
    </submittedName>
</protein>
<dbReference type="EMBL" id="LR721753">
    <property type="protein sequence ID" value="VVV07055.1"/>
    <property type="molecule type" value="Genomic_DNA"/>
</dbReference>
<gene>
    <name evidence="1" type="ORF">AW0309160_04549</name>
</gene>
<sequence length="109" mass="11983">MTIVISEDVKAPASTKSLLGMLVDSNEKWPSGATCATQEHDGEILFWNAPIEQIKQAREKAGSEHELIPMVGFEKQVSVLYVSEDGQDVVAVDWMSSVVTLEQFTNQSV</sequence>
<accession>A0A5Q4ZYX2</accession>
<evidence type="ECO:0000313" key="1">
    <source>
        <dbReference type="EMBL" id="VVV07055.1"/>
    </source>
</evidence>
<dbReference type="RefSeq" id="WP_192957934.1">
    <property type="nucleotide sequence ID" value="NZ_LR721753.1"/>
</dbReference>
<name>A0A5Q4ZYX2_9GAMM</name>
<geneLocation type="plasmid" evidence="1">
    <name>pAWOD_2</name>
</geneLocation>
<dbReference type="AlphaFoldDB" id="A0A5Q4ZYX2"/>
<keyword evidence="1" id="KW-0614">Plasmid</keyword>
<proteinExistence type="predicted"/>
<reference evidence="1" key="1">
    <citation type="submission" date="2019-09" db="EMBL/GenBank/DDBJ databases">
        <authorList>
            <person name="Hjerde E."/>
        </authorList>
    </citation>
    <scope>NUCLEOTIDE SEQUENCE [LARGE SCALE GENOMIC DNA]</scope>
    <source>
        <strain evidence="1">06/09/160</strain>
        <plasmid evidence="1">pAWOD_2</plasmid>
    </source>
</reference>
<organism evidence="1">
    <name type="scientific">Aliivibrio wodanis</name>
    <dbReference type="NCBI Taxonomy" id="80852"/>
    <lineage>
        <taxon>Bacteria</taxon>
        <taxon>Pseudomonadati</taxon>
        <taxon>Pseudomonadota</taxon>
        <taxon>Gammaproteobacteria</taxon>
        <taxon>Vibrionales</taxon>
        <taxon>Vibrionaceae</taxon>
        <taxon>Aliivibrio</taxon>
    </lineage>
</organism>